<organism evidence="4 5">
    <name type="scientific">Micrococcus flavus</name>
    <dbReference type="NCBI Taxonomy" id="384602"/>
    <lineage>
        <taxon>Bacteria</taxon>
        <taxon>Bacillati</taxon>
        <taxon>Actinomycetota</taxon>
        <taxon>Actinomycetes</taxon>
        <taxon>Micrococcales</taxon>
        <taxon>Micrococcaceae</taxon>
        <taxon>Micrococcus</taxon>
    </lineage>
</organism>
<dbReference type="CDD" id="cd18095">
    <property type="entry name" value="SpoU-like_rRNA-MTase"/>
    <property type="match status" value="1"/>
</dbReference>
<proteinExistence type="predicted"/>
<dbReference type="PANTHER" id="PTHR43191:SF12">
    <property type="entry name" value="RRNA METHYLASE"/>
    <property type="match status" value="1"/>
</dbReference>
<comment type="caution">
    <text evidence="4">The sequence shown here is derived from an EMBL/GenBank/DDBJ whole genome shotgun (WGS) entry which is preliminary data.</text>
</comment>
<dbReference type="SUPFAM" id="SSF55315">
    <property type="entry name" value="L30e-like"/>
    <property type="match status" value="1"/>
</dbReference>
<dbReference type="GO" id="GO:0003723">
    <property type="term" value="F:RNA binding"/>
    <property type="evidence" value="ECO:0007669"/>
    <property type="project" value="InterPro"/>
</dbReference>
<accession>A0A7W7PBN4</accession>
<dbReference type="PANTHER" id="PTHR43191">
    <property type="entry name" value="RRNA METHYLTRANSFERASE 3"/>
    <property type="match status" value="1"/>
</dbReference>
<dbReference type="InterPro" id="IPR029064">
    <property type="entry name" value="Ribosomal_eL30-like_sf"/>
</dbReference>
<keyword evidence="1 4" id="KW-0489">Methyltransferase</keyword>
<dbReference type="InterPro" id="IPR029028">
    <property type="entry name" value="Alpha/beta_knot_MTases"/>
</dbReference>
<dbReference type="AlphaFoldDB" id="A0A7W7PBN4"/>
<dbReference type="Proteomes" id="UP000560081">
    <property type="component" value="Unassembled WGS sequence"/>
</dbReference>
<name>A0A7W7PBN4_9MICC</name>
<dbReference type="Gene3D" id="3.40.1280.10">
    <property type="match status" value="1"/>
</dbReference>
<gene>
    <name evidence="4" type="ORF">BJ976_001031</name>
</gene>
<keyword evidence="2" id="KW-0808">Transferase</keyword>
<dbReference type="EMBL" id="JACHMC010000001">
    <property type="protein sequence ID" value="MBB4882680.1"/>
    <property type="molecule type" value="Genomic_DNA"/>
</dbReference>
<dbReference type="InterPro" id="IPR001537">
    <property type="entry name" value="SpoU_MeTrfase"/>
</dbReference>
<dbReference type="GO" id="GO:0006396">
    <property type="term" value="P:RNA processing"/>
    <property type="evidence" value="ECO:0007669"/>
    <property type="project" value="InterPro"/>
</dbReference>
<dbReference type="InterPro" id="IPR029026">
    <property type="entry name" value="tRNA_m1G_MTases_N"/>
</dbReference>
<dbReference type="GO" id="GO:0032259">
    <property type="term" value="P:methylation"/>
    <property type="evidence" value="ECO:0007669"/>
    <property type="project" value="UniProtKB-KW"/>
</dbReference>
<evidence type="ECO:0000313" key="4">
    <source>
        <dbReference type="EMBL" id="MBB4882680.1"/>
    </source>
</evidence>
<dbReference type="InterPro" id="IPR051259">
    <property type="entry name" value="rRNA_Methyltransferase"/>
</dbReference>
<dbReference type="SUPFAM" id="SSF75217">
    <property type="entry name" value="alpha/beta knot"/>
    <property type="match status" value="1"/>
</dbReference>
<dbReference type="Pfam" id="PF00588">
    <property type="entry name" value="SpoU_methylase"/>
    <property type="match status" value="1"/>
</dbReference>
<reference evidence="4 5" key="1">
    <citation type="submission" date="2020-08" db="EMBL/GenBank/DDBJ databases">
        <title>Sequencing the genomes of 1000 actinobacteria strains.</title>
        <authorList>
            <person name="Klenk H.-P."/>
        </authorList>
    </citation>
    <scope>NUCLEOTIDE SEQUENCE [LARGE SCALE GENOMIC DNA]</scope>
    <source>
        <strain evidence="4 5">DSM 19079</strain>
    </source>
</reference>
<evidence type="ECO:0000259" key="3">
    <source>
        <dbReference type="Pfam" id="PF00588"/>
    </source>
</evidence>
<evidence type="ECO:0000256" key="1">
    <source>
        <dbReference type="ARBA" id="ARBA00022603"/>
    </source>
</evidence>
<protein>
    <submittedName>
        <fullName evidence="4">tRNA G18 (Ribose-2'-O)-methylase SpoU</fullName>
    </submittedName>
</protein>
<feature type="domain" description="tRNA/rRNA methyltransferase SpoU type" evidence="3">
    <location>
        <begin position="139"/>
        <end position="285"/>
    </location>
</feature>
<dbReference type="GO" id="GO:0008173">
    <property type="term" value="F:RNA methyltransferase activity"/>
    <property type="evidence" value="ECO:0007669"/>
    <property type="project" value="InterPro"/>
</dbReference>
<keyword evidence="5" id="KW-1185">Reference proteome</keyword>
<evidence type="ECO:0000256" key="2">
    <source>
        <dbReference type="ARBA" id="ARBA00022679"/>
    </source>
</evidence>
<sequence>MSGIGSGAAEDPAPFPGEVRLRTTADLADPRLAPYTTLTDAALRRDADAAHGVFLAESSPVVRRALDAGHTPRSFLLGDRYRETFADVIAAHPGVPVFTGPDQVLTALTGFHLHRGALAAMDRPAPRSVTDVLAGARRVLIAEDLVDHTNLGAVVRSAVALGWDALLLTPRAADPLYRRAIRVSMGTVFRLSWARTDGPLEDVLRSLRAAGFATAALEVTDRALGLDAPGLEPIRTADRLALVLGQEGPGVRPETLAAVDAHVVIPMPEGVDSLNVAAAAAVALWELRARRADR</sequence>
<evidence type="ECO:0000313" key="5">
    <source>
        <dbReference type="Proteomes" id="UP000560081"/>
    </source>
</evidence>